<dbReference type="EMBL" id="JAGTXB010000003">
    <property type="protein sequence ID" value="MBS0027232.1"/>
    <property type="molecule type" value="Genomic_DNA"/>
</dbReference>
<accession>A0ABS5IW93</accession>
<gene>
    <name evidence="1" type="ORF">KE626_07920</name>
</gene>
<comment type="caution">
    <text evidence="1">The sequence shown here is derived from an EMBL/GenBank/DDBJ whole genome shotgun (WGS) entry which is preliminary data.</text>
</comment>
<evidence type="ECO:0000313" key="2">
    <source>
        <dbReference type="Proteomes" id="UP000676386"/>
    </source>
</evidence>
<dbReference type="Proteomes" id="UP000676386">
    <property type="component" value="Unassembled WGS sequence"/>
</dbReference>
<organism evidence="1 2">
    <name type="scientific">Chitinophaga hostae</name>
    <dbReference type="NCBI Taxonomy" id="2831022"/>
    <lineage>
        <taxon>Bacteria</taxon>
        <taxon>Pseudomonadati</taxon>
        <taxon>Bacteroidota</taxon>
        <taxon>Chitinophagia</taxon>
        <taxon>Chitinophagales</taxon>
        <taxon>Chitinophagaceae</taxon>
        <taxon>Chitinophaga</taxon>
    </lineage>
</organism>
<proteinExistence type="predicted"/>
<evidence type="ECO:0000313" key="1">
    <source>
        <dbReference type="EMBL" id="MBS0027232.1"/>
    </source>
</evidence>
<name>A0ABS5IW93_9BACT</name>
<dbReference type="RefSeq" id="WP_211972337.1">
    <property type="nucleotide sequence ID" value="NZ_JAGTXB010000003.1"/>
</dbReference>
<sequence length="183" mass="20974">MKKISILLMASIMFACSPNPSKDQKSQNFKFYTQFNQFYLSSVGKNFITKKDFNSFKNDMNKRLSSEDSALIVFTQSYGNVKGDIQVLDKPNTDMDFSKYDHVVEGGLKITSGELQILNSPNSLTEATIKVVPGSYRVRVYSSNFTSVQEVDLAHDNDNDYYHIEIWPSENMETKVLKQYKEN</sequence>
<evidence type="ECO:0008006" key="3">
    <source>
        <dbReference type="Google" id="ProtNLM"/>
    </source>
</evidence>
<protein>
    <recommendedName>
        <fullName evidence="3">DUF4251 domain-containing protein</fullName>
    </recommendedName>
</protein>
<reference evidence="1 2" key="1">
    <citation type="submission" date="2021-04" db="EMBL/GenBank/DDBJ databases">
        <title>Chitinophaga sp. nov., isolated from the rhizosphere soil.</title>
        <authorList>
            <person name="He S."/>
        </authorList>
    </citation>
    <scope>NUCLEOTIDE SEQUENCE [LARGE SCALE GENOMIC DNA]</scope>
    <source>
        <strain evidence="1 2">2R12</strain>
    </source>
</reference>
<dbReference type="PROSITE" id="PS51257">
    <property type="entry name" value="PROKAR_LIPOPROTEIN"/>
    <property type="match status" value="1"/>
</dbReference>
<keyword evidence="2" id="KW-1185">Reference proteome</keyword>